<reference evidence="2" key="1">
    <citation type="submission" date="2018-04" db="EMBL/GenBank/DDBJ databases">
        <authorList>
            <person name="Cornet L."/>
        </authorList>
    </citation>
    <scope>NUCLEOTIDE SEQUENCE [LARGE SCALE GENOMIC DNA]</scope>
</reference>
<reference evidence="1 2" key="2">
    <citation type="submission" date="2018-06" db="EMBL/GenBank/DDBJ databases">
        <title>Metagenomic assembly of (sub)arctic Cyanobacteria and their associated microbiome from non-axenic cultures.</title>
        <authorList>
            <person name="Baurain D."/>
        </authorList>
    </citation>
    <scope>NUCLEOTIDE SEQUENCE [LARGE SCALE GENOMIC DNA]</scope>
    <source>
        <strain evidence="1">ULC041bin1</strain>
    </source>
</reference>
<name>A0A2W4WLC8_9CYAN</name>
<accession>A0A2W4WLC8</accession>
<dbReference type="EMBL" id="QBMN01000009">
    <property type="protein sequence ID" value="PZO45272.1"/>
    <property type="molecule type" value="Genomic_DNA"/>
</dbReference>
<comment type="caution">
    <text evidence="1">The sequence shown here is derived from an EMBL/GenBank/DDBJ whole genome shotgun (WGS) entry which is preliminary data.</text>
</comment>
<proteinExistence type="predicted"/>
<gene>
    <name evidence="1" type="ORF">DCF17_02240</name>
</gene>
<dbReference type="Proteomes" id="UP000249081">
    <property type="component" value="Unassembled WGS sequence"/>
</dbReference>
<organism evidence="1 2">
    <name type="scientific">Shackletoniella antarctica</name>
    <dbReference type="NCBI Taxonomy" id="268115"/>
    <lineage>
        <taxon>Bacteria</taxon>
        <taxon>Bacillati</taxon>
        <taxon>Cyanobacteriota</taxon>
        <taxon>Cyanophyceae</taxon>
        <taxon>Oculatellales</taxon>
        <taxon>Oculatellaceae</taxon>
        <taxon>Shackletoniella</taxon>
    </lineage>
</organism>
<dbReference type="AlphaFoldDB" id="A0A2W4WLC8"/>
<sequence>MTVGTIESLWRYPVKSMGGETLTEAFMGFSGFGLVSHRWLWGVPLV</sequence>
<evidence type="ECO:0000313" key="2">
    <source>
        <dbReference type="Proteomes" id="UP000249081"/>
    </source>
</evidence>
<protein>
    <submittedName>
        <fullName evidence="1">Uncharacterized protein</fullName>
    </submittedName>
</protein>
<evidence type="ECO:0000313" key="1">
    <source>
        <dbReference type="EMBL" id="PZO45272.1"/>
    </source>
</evidence>